<dbReference type="PANTHER" id="PTHR43157:SF31">
    <property type="entry name" value="PHOSPHATIDYLINOSITOL-GLYCAN BIOSYNTHESIS CLASS F PROTEIN"/>
    <property type="match status" value="1"/>
</dbReference>
<dbReference type="Pfam" id="PF00106">
    <property type="entry name" value="adh_short"/>
    <property type="match status" value="1"/>
</dbReference>
<proteinExistence type="predicted"/>
<sequence length="318" mass="36028">MGSNLIICLIPAILVLFGLRKLRERSWGFCKNNTTLNNKVAIITGANSGIGYEVAKELASRNAEVILACRNVDLAKKAIMRIEKELQKKLKLRAMELDLASLKSIEQFVSNVQDQYPYIHILINNAGLAYPKNEIHLTENNFEMHFGVNHLGHFYLTTLLLNTLRKSAPSRIIIVSSSLHEKGEINIDSLETVAQGKNLYANSKLANIYFCKELAKRAKSTGLCTYAVCPGWVYTSLFRHSIRWYHYILVAPIAFFFMRSPKQGSQTIIYCATEPSLENQTGLLYRNCASYTSRVKFDDDTASKLWEKSEYLINSRLG</sequence>
<keyword evidence="2" id="KW-0732">Signal</keyword>
<dbReference type="PANTHER" id="PTHR43157">
    <property type="entry name" value="PHOSPHATIDYLINOSITOL-GLYCAN BIOSYNTHESIS CLASS F PROTEIN-RELATED"/>
    <property type="match status" value="1"/>
</dbReference>
<dbReference type="InterPro" id="IPR036291">
    <property type="entry name" value="NAD(P)-bd_dom_sf"/>
</dbReference>
<reference evidence="3" key="1">
    <citation type="journal article" date="2023" name="G3 (Bethesda)">
        <title>Whole genome assemblies of Zophobas morio and Tenebrio molitor.</title>
        <authorList>
            <person name="Kaur S."/>
            <person name="Stinson S.A."/>
            <person name="diCenzo G.C."/>
        </authorList>
    </citation>
    <scope>NUCLEOTIDE SEQUENCE</scope>
    <source>
        <strain evidence="3">QUZm001</strain>
    </source>
</reference>
<evidence type="ECO:0000313" key="4">
    <source>
        <dbReference type="Proteomes" id="UP001168821"/>
    </source>
</evidence>
<evidence type="ECO:0000256" key="2">
    <source>
        <dbReference type="SAM" id="SignalP"/>
    </source>
</evidence>
<comment type="caution">
    <text evidence="3">The sequence shown here is derived from an EMBL/GenBank/DDBJ whole genome shotgun (WGS) entry which is preliminary data.</text>
</comment>
<keyword evidence="1" id="KW-0560">Oxidoreductase</keyword>
<dbReference type="PRINTS" id="PR00081">
    <property type="entry name" value="GDHRDH"/>
</dbReference>
<dbReference type="SUPFAM" id="SSF51735">
    <property type="entry name" value="NAD(P)-binding Rossmann-fold domains"/>
    <property type="match status" value="1"/>
</dbReference>
<feature type="chain" id="PRO_5041212535" description="Retinol dehydrogenase 11" evidence="2">
    <location>
        <begin position="21"/>
        <end position="318"/>
    </location>
</feature>
<dbReference type="EMBL" id="JALNTZ010000002">
    <property type="protein sequence ID" value="KAJ3661428.1"/>
    <property type="molecule type" value="Genomic_DNA"/>
</dbReference>
<dbReference type="Gene3D" id="3.40.50.720">
    <property type="entry name" value="NAD(P)-binding Rossmann-like Domain"/>
    <property type="match status" value="1"/>
</dbReference>
<accession>A0AA38ITU7</accession>
<dbReference type="InterPro" id="IPR002347">
    <property type="entry name" value="SDR_fam"/>
</dbReference>
<protein>
    <recommendedName>
        <fullName evidence="5">Retinol dehydrogenase 11</fullName>
    </recommendedName>
</protein>
<evidence type="ECO:0000313" key="3">
    <source>
        <dbReference type="EMBL" id="KAJ3661428.1"/>
    </source>
</evidence>
<dbReference type="CDD" id="cd05327">
    <property type="entry name" value="retinol-DH_like_SDR_c_like"/>
    <property type="match status" value="1"/>
</dbReference>
<name>A0AA38ITU7_9CUCU</name>
<evidence type="ECO:0000256" key="1">
    <source>
        <dbReference type="ARBA" id="ARBA00023002"/>
    </source>
</evidence>
<dbReference type="Proteomes" id="UP001168821">
    <property type="component" value="Unassembled WGS sequence"/>
</dbReference>
<keyword evidence="4" id="KW-1185">Reference proteome</keyword>
<organism evidence="3 4">
    <name type="scientific">Zophobas morio</name>
    <dbReference type="NCBI Taxonomy" id="2755281"/>
    <lineage>
        <taxon>Eukaryota</taxon>
        <taxon>Metazoa</taxon>
        <taxon>Ecdysozoa</taxon>
        <taxon>Arthropoda</taxon>
        <taxon>Hexapoda</taxon>
        <taxon>Insecta</taxon>
        <taxon>Pterygota</taxon>
        <taxon>Neoptera</taxon>
        <taxon>Endopterygota</taxon>
        <taxon>Coleoptera</taxon>
        <taxon>Polyphaga</taxon>
        <taxon>Cucujiformia</taxon>
        <taxon>Tenebrionidae</taxon>
        <taxon>Zophobas</taxon>
    </lineage>
</organism>
<dbReference type="AlphaFoldDB" id="A0AA38ITU7"/>
<evidence type="ECO:0008006" key="5">
    <source>
        <dbReference type="Google" id="ProtNLM"/>
    </source>
</evidence>
<dbReference type="GO" id="GO:0016491">
    <property type="term" value="F:oxidoreductase activity"/>
    <property type="evidence" value="ECO:0007669"/>
    <property type="project" value="UniProtKB-KW"/>
</dbReference>
<gene>
    <name evidence="3" type="ORF">Zmor_005823</name>
</gene>
<feature type="signal peptide" evidence="2">
    <location>
        <begin position="1"/>
        <end position="20"/>
    </location>
</feature>